<dbReference type="EMBL" id="NFLJ01000059">
    <property type="protein sequence ID" value="OUQ31331.1"/>
    <property type="molecule type" value="Genomic_DNA"/>
</dbReference>
<dbReference type="PANTHER" id="PTHR33570:SF2">
    <property type="entry name" value="CARBOXYMUCONOLACTONE DECARBOXYLASE-LIKE DOMAIN-CONTAINING PROTEIN"/>
    <property type="match status" value="1"/>
</dbReference>
<dbReference type="InterPro" id="IPR029032">
    <property type="entry name" value="AhpD-like"/>
</dbReference>
<name>A0A1Y4SQR6_9FIRM</name>
<accession>A0A1Y4SQR6</accession>
<reference evidence="2 3" key="1">
    <citation type="journal article" date="2018" name="BMC Genomics">
        <title>Whole genome sequencing and function prediction of 133 gut anaerobes isolated from chicken caecum in pure cultures.</title>
        <authorList>
            <person name="Medvecky M."/>
            <person name="Cejkova D."/>
            <person name="Polansky O."/>
            <person name="Karasova D."/>
            <person name="Kubasova T."/>
            <person name="Cizek A."/>
            <person name="Rychlik I."/>
        </authorList>
    </citation>
    <scope>NUCLEOTIDE SEQUENCE [LARGE SCALE GENOMIC DNA]</scope>
    <source>
        <strain evidence="2 3">An13</strain>
    </source>
</reference>
<organism evidence="2 3">
    <name type="scientific">Massilimicrobiota timonensis</name>
    <dbReference type="NCBI Taxonomy" id="1776392"/>
    <lineage>
        <taxon>Bacteria</taxon>
        <taxon>Bacillati</taxon>
        <taxon>Bacillota</taxon>
        <taxon>Erysipelotrichia</taxon>
        <taxon>Erysipelotrichales</taxon>
        <taxon>Erysipelotrichaceae</taxon>
        <taxon>Massilimicrobiota</taxon>
    </lineage>
</organism>
<dbReference type="InterPro" id="IPR003779">
    <property type="entry name" value="CMD-like"/>
</dbReference>
<dbReference type="Proteomes" id="UP000195305">
    <property type="component" value="Unassembled WGS sequence"/>
</dbReference>
<comment type="caution">
    <text evidence="2">The sequence shown here is derived from an EMBL/GenBank/DDBJ whole genome shotgun (WGS) entry which is preliminary data.</text>
</comment>
<proteinExistence type="predicted"/>
<gene>
    <name evidence="2" type="ORF">B5E75_13535</name>
</gene>
<evidence type="ECO:0000259" key="1">
    <source>
        <dbReference type="Pfam" id="PF02627"/>
    </source>
</evidence>
<evidence type="ECO:0000313" key="2">
    <source>
        <dbReference type="EMBL" id="OUQ31331.1"/>
    </source>
</evidence>
<sequence>MDVKKLYETDPEFMDIFEHFAGDEVIHQKGQELDDVTRYMAILATLLGCQGQDAFRFILPQALQVGLTPVMVKEVVYQSCDYLGFAKMLPFLNIVNEELEKQNIALPLPSQKTTTRDNRLEKGANTQAIIFGDHMKEAWKNGHINQWLADNCFGDFYTRTGLTLAQREMITFCFLMAQGGCEPQLIAHAKGNMNLGNDEAFLRKVVSQCLPYMGYPRSLNAMTCIQKAIES</sequence>
<dbReference type="OrthoDB" id="9802489at2"/>
<dbReference type="Gene3D" id="1.20.1290.10">
    <property type="entry name" value="AhpD-like"/>
    <property type="match status" value="1"/>
</dbReference>
<dbReference type="RefSeq" id="WP_087360305.1">
    <property type="nucleotide sequence ID" value="NZ_JACJKO010000053.1"/>
</dbReference>
<feature type="domain" description="Carboxymuconolactone decarboxylase-like" evidence="1">
    <location>
        <begin position="11"/>
        <end position="96"/>
    </location>
</feature>
<dbReference type="Pfam" id="PF02627">
    <property type="entry name" value="CMD"/>
    <property type="match status" value="2"/>
</dbReference>
<evidence type="ECO:0000313" key="3">
    <source>
        <dbReference type="Proteomes" id="UP000195305"/>
    </source>
</evidence>
<dbReference type="GO" id="GO:0051920">
    <property type="term" value="F:peroxiredoxin activity"/>
    <property type="evidence" value="ECO:0007669"/>
    <property type="project" value="InterPro"/>
</dbReference>
<dbReference type="InterPro" id="IPR052512">
    <property type="entry name" value="4CMD/NDH-1_regulator"/>
</dbReference>
<protein>
    <submittedName>
        <fullName evidence="2">Carboxymuconolactone decarboxylase</fullName>
    </submittedName>
</protein>
<keyword evidence="3" id="KW-1185">Reference proteome</keyword>
<dbReference type="AlphaFoldDB" id="A0A1Y4SQR6"/>
<dbReference type="PANTHER" id="PTHR33570">
    <property type="entry name" value="4-CARBOXYMUCONOLACTONE DECARBOXYLASE FAMILY PROTEIN"/>
    <property type="match status" value="1"/>
</dbReference>
<feature type="domain" description="Carboxymuconolactone decarboxylase-like" evidence="1">
    <location>
        <begin position="146"/>
        <end position="224"/>
    </location>
</feature>
<dbReference type="SUPFAM" id="SSF69118">
    <property type="entry name" value="AhpD-like"/>
    <property type="match status" value="1"/>
</dbReference>